<proteinExistence type="predicted"/>
<sequence length="68" mass="7834">MGLGAREVLEQGNLANSLVLWNNEDEEHHAQISNMEKLILEHMEVMREYLTEQGGALKRMCTKVTDYD</sequence>
<gene>
    <name evidence="1" type="ORF">HAX54_013273</name>
</gene>
<comment type="caution">
    <text evidence="1">The sequence shown here is derived from an EMBL/GenBank/DDBJ whole genome shotgun (WGS) entry which is preliminary data.</text>
</comment>
<accession>A0ABS8TMW6</accession>
<evidence type="ECO:0000313" key="1">
    <source>
        <dbReference type="EMBL" id="MCD7472246.1"/>
    </source>
</evidence>
<protein>
    <submittedName>
        <fullName evidence="1">Uncharacterized protein</fullName>
    </submittedName>
</protein>
<dbReference type="EMBL" id="JACEIK010001795">
    <property type="protein sequence ID" value="MCD7472246.1"/>
    <property type="molecule type" value="Genomic_DNA"/>
</dbReference>
<dbReference type="Proteomes" id="UP000823775">
    <property type="component" value="Unassembled WGS sequence"/>
</dbReference>
<organism evidence="1 2">
    <name type="scientific">Datura stramonium</name>
    <name type="common">Jimsonweed</name>
    <name type="synonym">Common thornapple</name>
    <dbReference type="NCBI Taxonomy" id="4076"/>
    <lineage>
        <taxon>Eukaryota</taxon>
        <taxon>Viridiplantae</taxon>
        <taxon>Streptophyta</taxon>
        <taxon>Embryophyta</taxon>
        <taxon>Tracheophyta</taxon>
        <taxon>Spermatophyta</taxon>
        <taxon>Magnoliopsida</taxon>
        <taxon>eudicotyledons</taxon>
        <taxon>Gunneridae</taxon>
        <taxon>Pentapetalae</taxon>
        <taxon>asterids</taxon>
        <taxon>lamiids</taxon>
        <taxon>Solanales</taxon>
        <taxon>Solanaceae</taxon>
        <taxon>Solanoideae</taxon>
        <taxon>Datureae</taxon>
        <taxon>Datura</taxon>
    </lineage>
</organism>
<keyword evidence="2" id="KW-1185">Reference proteome</keyword>
<reference evidence="1 2" key="1">
    <citation type="journal article" date="2021" name="BMC Genomics">
        <title>Datura genome reveals duplications of psychoactive alkaloid biosynthetic genes and high mutation rate following tissue culture.</title>
        <authorList>
            <person name="Rajewski A."/>
            <person name="Carter-House D."/>
            <person name="Stajich J."/>
            <person name="Litt A."/>
        </authorList>
    </citation>
    <scope>NUCLEOTIDE SEQUENCE [LARGE SCALE GENOMIC DNA]</scope>
    <source>
        <strain evidence="1">AR-01</strain>
    </source>
</reference>
<evidence type="ECO:0000313" key="2">
    <source>
        <dbReference type="Proteomes" id="UP000823775"/>
    </source>
</evidence>
<name>A0ABS8TMW6_DATST</name>